<name>X1GS06_9ZZZZ</name>
<reference evidence="1" key="1">
    <citation type="journal article" date="2014" name="Front. Microbiol.">
        <title>High frequency of phylogenetically diverse reductive dehalogenase-homologous genes in deep subseafloor sedimentary metagenomes.</title>
        <authorList>
            <person name="Kawai M."/>
            <person name="Futagami T."/>
            <person name="Toyoda A."/>
            <person name="Takaki Y."/>
            <person name="Nishi S."/>
            <person name="Hori S."/>
            <person name="Arai W."/>
            <person name="Tsubouchi T."/>
            <person name="Morono Y."/>
            <person name="Uchiyama I."/>
            <person name="Ito T."/>
            <person name="Fujiyama A."/>
            <person name="Inagaki F."/>
            <person name="Takami H."/>
        </authorList>
    </citation>
    <scope>NUCLEOTIDE SEQUENCE</scope>
    <source>
        <strain evidence="1">Expedition CK06-06</strain>
    </source>
</reference>
<gene>
    <name evidence="1" type="ORF">S03H2_35149</name>
</gene>
<dbReference type="EMBL" id="BARU01021487">
    <property type="protein sequence ID" value="GAH60671.1"/>
    <property type="molecule type" value="Genomic_DNA"/>
</dbReference>
<organism evidence="1">
    <name type="scientific">marine sediment metagenome</name>
    <dbReference type="NCBI Taxonomy" id="412755"/>
    <lineage>
        <taxon>unclassified sequences</taxon>
        <taxon>metagenomes</taxon>
        <taxon>ecological metagenomes</taxon>
    </lineage>
</organism>
<sequence>MTLIDKGLKNGLVYGHTDYITHKGRFITHSKNQRERYVNPKLTVKQRSRISTNDTNRRNRHKFSLHCENNANIVGSVQYNYITEALYFNYSIHGTNGKKVLNITKVLGERTEK</sequence>
<dbReference type="AlphaFoldDB" id="X1GS06"/>
<proteinExistence type="predicted"/>
<protein>
    <submittedName>
        <fullName evidence="1">Uncharacterized protein</fullName>
    </submittedName>
</protein>
<evidence type="ECO:0000313" key="1">
    <source>
        <dbReference type="EMBL" id="GAH60671.1"/>
    </source>
</evidence>
<accession>X1GS06</accession>
<comment type="caution">
    <text evidence="1">The sequence shown here is derived from an EMBL/GenBank/DDBJ whole genome shotgun (WGS) entry which is preliminary data.</text>
</comment>